<dbReference type="GO" id="GO:0015020">
    <property type="term" value="F:glucuronosyltransferase activity"/>
    <property type="evidence" value="ECO:0007669"/>
    <property type="project" value="UniProtKB-EC"/>
</dbReference>
<dbReference type="WBParaSite" id="HPBE_0000798601-mRNA-1">
    <property type="protein sequence ID" value="HPBE_0000798601-mRNA-1"/>
    <property type="gene ID" value="HPBE_0000798601"/>
</dbReference>
<evidence type="ECO:0000256" key="13">
    <source>
        <dbReference type="SAM" id="Phobius"/>
    </source>
</evidence>
<feature type="signal peptide" evidence="14">
    <location>
        <begin position="1"/>
        <end position="15"/>
    </location>
</feature>
<comment type="subcellular location">
    <subcellularLocation>
        <location evidence="1">Membrane</location>
        <topology evidence="1">Single-pass membrane protein</topology>
    </subcellularLocation>
</comment>
<accession>A0A3P8BD86</accession>
<keyword evidence="9 13" id="KW-0472">Membrane</keyword>
<dbReference type="InterPro" id="IPR050271">
    <property type="entry name" value="UDP-glycosyltransferase"/>
</dbReference>
<name>A0A3P8BD86_HELPZ</name>
<feature type="chain" id="PRO_5044596644" description="glucuronosyltransferase" evidence="14">
    <location>
        <begin position="16"/>
        <end position="543"/>
    </location>
</feature>
<evidence type="ECO:0000256" key="3">
    <source>
        <dbReference type="ARBA" id="ARBA00012544"/>
    </source>
</evidence>
<evidence type="ECO:0000256" key="1">
    <source>
        <dbReference type="ARBA" id="ARBA00004167"/>
    </source>
</evidence>
<protein>
    <recommendedName>
        <fullName evidence="3">glucuronosyltransferase</fullName>
        <ecNumber evidence="3">2.4.1.17</ecNumber>
    </recommendedName>
</protein>
<keyword evidence="8 13" id="KW-1133">Transmembrane helix</keyword>
<reference evidence="15 16" key="1">
    <citation type="submission" date="2018-11" db="EMBL/GenBank/DDBJ databases">
        <authorList>
            <consortium name="Pathogen Informatics"/>
        </authorList>
    </citation>
    <scope>NUCLEOTIDE SEQUENCE [LARGE SCALE GENOMIC DNA]</scope>
</reference>
<evidence type="ECO:0000256" key="10">
    <source>
        <dbReference type="ARBA" id="ARBA00023180"/>
    </source>
</evidence>
<comment type="catalytic activity">
    <reaction evidence="11">
        <text>glucuronate acceptor + UDP-alpha-D-glucuronate = acceptor beta-D-glucuronoside + UDP + H(+)</text>
        <dbReference type="Rhea" id="RHEA:21032"/>
        <dbReference type="ChEBI" id="CHEBI:15378"/>
        <dbReference type="ChEBI" id="CHEBI:58052"/>
        <dbReference type="ChEBI" id="CHEBI:58223"/>
        <dbReference type="ChEBI" id="CHEBI:132367"/>
        <dbReference type="ChEBI" id="CHEBI:132368"/>
        <dbReference type="EC" id="2.4.1.17"/>
    </reaction>
</comment>
<dbReference type="OrthoDB" id="5835829at2759"/>
<dbReference type="CDD" id="cd03784">
    <property type="entry name" value="GT1_Gtf-like"/>
    <property type="match status" value="1"/>
</dbReference>
<evidence type="ECO:0000256" key="5">
    <source>
        <dbReference type="ARBA" id="ARBA00022679"/>
    </source>
</evidence>
<keyword evidence="5 12" id="KW-0808">Transferase</keyword>
<keyword evidence="4 12" id="KW-0328">Glycosyltransferase</keyword>
<proteinExistence type="inferred from homology"/>
<dbReference type="InterPro" id="IPR035595">
    <property type="entry name" value="UDP_glycos_trans_CS"/>
</dbReference>
<dbReference type="PROSITE" id="PS00375">
    <property type="entry name" value="UDPGT"/>
    <property type="match status" value="1"/>
</dbReference>
<dbReference type="InterPro" id="IPR002213">
    <property type="entry name" value="UDP_glucos_trans"/>
</dbReference>
<evidence type="ECO:0000256" key="7">
    <source>
        <dbReference type="ARBA" id="ARBA00022729"/>
    </source>
</evidence>
<evidence type="ECO:0000256" key="2">
    <source>
        <dbReference type="ARBA" id="ARBA00009995"/>
    </source>
</evidence>
<dbReference type="Proteomes" id="UP000050761">
    <property type="component" value="Unassembled WGS sequence"/>
</dbReference>
<keyword evidence="16" id="KW-1185">Reference proteome</keyword>
<dbReference type="FunFam" id="3.40.50.2000:FF:000118">
    <property type="entry name" value="UDP-glucuronosyltransferase"/>
    <property type="match status" value="1"/>
</dbReference>
<dbReference type="EC" id="2.4.1.17" evidence="3"/>
<evidence type="ECO:0000256" key="8">
    <source>
        <dbReference type="ARBA" id="ARBA00022989"/>
    </source>
</evidence>
<evidence type="ECO:0000256" key="4">
    <source>
        <dbReference type="ARBA" id="ARBA00022676"/>
    </source>
</evidence>
<dbReference type="GO" id="GO:0016020">
    <property type="term" value="C:membrane"/>
    <property type="evidence" value="ECO:0007669"/>
    <property type="project" value="UniProtKB-SubCell"/>
</dbReference>
<comment type="similarity">
    <text evidence="2 12">Belongs to the UDP-glycosyltransferase family.</text>
</comment>
<evidence type="ECO:0000256" key="9">
    <source>
        <dbReference type="ARBA" id="ARBA00023136"/>
    </source>
</evidence>
<evidence type="ECO:0000256" key="14">
    <source>
        <dbReference type="SAM" id="SignalP"/>
    </source>
</evidence>
<keyword evidence="10" id="KW-0325">Glycoprotein</keyword>
<gene>
    <name evidence="15" type="ORF">HPBE_LOCUS7987</name>
</gene>
<feature type="transmembrane region" description="Helical" evidence="13">
    <location>
        <begin position="500"/>
        <end position="519"/>
    </location>
</feature>
<organism evidence="15">
    <name type="scientific">Heligmosomoides polygyrus</name>
    <name type="common">Parasitic roundworm</name>
    <dbReference type="NCBI Taxonomy" id="6339"/>
    <lineage>
        <taxon>Eukaryota</taxon>
        <taxon>Metazoa</taxon>
        <taxon>Ecdysozoa</taxon>
        <taxon>Nematoda</taxon>
        <taxon>Chromadorea</taxon>
        <taxon>Rhabditida</taxon>
        <taxon>Rhabditina</taxon>
        <taxon>Rhabditomorpha</taxon>
        <taxon>Strongyloidea</taxon>
        <taxon>Heligmosomidae</taxon>
        <taxon>Heligmosomoides</taxon>
    </lineage>
</organism>
<sequence>MRLLAALLLLPQCLSLNILFFLLGTNQFERNTFEFLAQQLALRHHNVITVKPVLIPEEPRLVKPKLHLVHEKTLKNLLSRELSDELQRAGDEGYEEEAYDEVYWKAHNLSCYKMINSNLLDSLKKEAIDVVVVYSGNPCQLFLAHVLAVPVIYYDLEGLSDETLVSSNTPLNLNIPPSHCFLPEIKQPILQRLRNGICYMKEYLIQSEVPLISRLISKKFRQLDEPIGTMFAEDYNFKKIFESFPSSSALMRSSAFFFANTDPLLEFPRALSPRIVPVGGVHIDAPRPLFSPWNTSIEAAKDGLIVVSLGTQANSAKMTEKQVKAILGALSKLTNYRIYWRIGHQVQLVGVNEADVPSHINLTAFFPQNDLLAHKSCKLLVTNGGMSSLMEAVAHGVPVVGIPLYGSNRHNLRKVVAKGLGVVVTKDELREEKLLTAMKSVLQGSRYATVAKEMSKEFRRRSTSPFETVLHYIELVGHHRGAAFFGDKPQHPLSTLNLDFFVIMLAVLYLIFSCFAQLLRVFCSRRAVVSVVTSTEGRKKKSD</sequence>
<evidence type="ECO:0000313" key="17">
    <source>
        <dbReference type="WBParaSite" id="HPBE_0000798601-mRNA-1"/>
    </source>
</evidence>
<evidence type="ECO:0000256" key="6">
    <source>
        <dbReference type="ARBA" id="ARBA00022692"/>
    </source>
</evidence>
<dbReference type="PANTHER" id="PTHR48043">
    <property type="entry name" value="EG:EG0003.4 PROTEIN-RELATED"/>
    <property type="match status" value="1"/>
</dbReference>
<dbReference type="PANTHER" id="PTHR48043:SF18">
    <property type="entry name" value="GLUCURONOSYLTRANSFERASE"/>
    <property type="match status" value="1"/>
</dbReference>
<evidence type="ECO:0000256" key="11">
    <source>
        <dbReference type="ARBA" id="ARBA00047475"/>
    </source>
</evidence>
<reference evidence="17" key="2">
    <citation type="submission" date="2019-09" db="UniProtKB">
        <authorList>
            <consortium name="WormBaseParasite"/>
        </authorList>
    </citation>
    <scope>IDENTIFICATION</scope>
</reference>
<evidence type="ECO:0000313" key="16">
    <source>
        <dbReference type="Proteomes" id="UP000050761"/>
    </source>
</evidence>
<dbReference type="EMBL" id="UZAH01026024">
    <property type="protein sequence ID" value="VDO74418.1"/>
    <property type="molecule type" value="Genomic_DNA"/>
</dbReference>
<evidence type="ECO:0000313" key="15">
    <source>
        <dbReference type="EMBL" id="VDO74418.1"/>
    </source>
</evidence>
<dbReference type="SUPFAM" id="SSF53756">
    <property type="entry name" value="UDP-Glycosyltransferase/glycogen phosphorylase"/>
    <property type="match status" value="1"/>
</dbReference>
<keyword evidence="7 14" id="KW-0732">Signal</keyword>
<keyword evidence="6 13" id="KW-0812">Transmembrane</keyword>
<dbReference type="AlphaFoldDB" id="A0A3P8BD86"/>
<dbReference type="Pfam" id="PF00201">
    <property type="entry name" value="UDPGT"/>
    <property type="match status" value="1"/>
</dbReference>
<dbReference type="Gene3D" id="3.40.50.2000">
    <property type="entry name" value="Glycogen Phosphorylase B"/>
    <property type="match status" value="1"/>
</dbReference>
<evidence type="ECO:0000256" key="12">
    <source>
        <dbReference type="RuleBase" id="RU003718"/>
    </source>
</evidence>